<accession>A0AA41ZBA0</accession>
<dbReference type="Pfam" id="PF13372">
    <property type="entry name" value="Alginate_exp"/>
    <property type="match status" value="1"/>
</dbReference>
<feature type="domain" description="Alginate export" evidence="1">
    <location>
        <begin position="100"/>
        <end position="481"/>
    </location>
</feature>
<gene>
    <name evidence="2" type="ORF">NEE01_19095</name>
</gene>
<keyword evidence="3" id="KW-1185">Reference proteome</keyword>
<reference evidence="2" key="1">
    <citation type="submission" date="2022-06" db="EMBL/GenBank/DDBJ databases">
        <title>Sphingomonas sp. nov. isolated from rhizosphere soil of tomato.</title>
        <authorList>
            <person name="Dong H."/>
            <person name="Gao R."/>
        </authorList>
    </citation>
    <scope>NUCLEOTIDE SEQUENCE</scope>
    <source>
        <strain evidence="2">MMSM24</strain>
    </source>
</reference>
<evidence type="ECO:0000313" key="3">
    <source>
        <dbReference type="Proteomes" id="UP001165565"/>
    </source>
</evidence>
<sequence>MPMLATRIFRQGGSRLPFGIPGQNNPSRPRAGWFPIFVAGASAMPFAANAQVSTNVERAPTLTIERYSEDWSWLADPAKRAGDWAEPLKYIPLDGDGAIYLTTGLEARSRYEGYENVNWGASPNDGYVWNRLMPYADLHVGKVRFFAMPILSAISGTDRKKGPADATGIDMLQAFVDVDVAVPGGVSLRLSAGRKLVSLGSGRFIDRRYGTGVPLPFDGFEAILTGKTRQVTGFYLQPVDTKLRNFNDRRSRNKAIWAVYATQWFDAKHLNGFDVYYIGLRDRNAVFDQGSGRQVAHTFGSRIFGDNGTFHWNIEGAYQRGTFAGHRSEAWGAGFETGYRFLKAPLRPEVGLTADIVSGDGDPDDPKLGTLNPLFPNGKYFGALSPIGPRNLIHVRPSTTVHPHKDVAVSLTGVAYWRESIHDGIYAIPGLLVRSGKDSDERFIGKEIELAISWQATPKLNLTASLSAFDPGPFIRDTGSARTIKMIGAQTTFRF</sequence>
<dbReference type="InterPro" id="IPR025388">
    <property type="entry name" value="Alginate_export_dom"/>
</dbReference>
<evidence type="ECO:0000259" key="1">
    <source>
        <dbReference type="Pfam" id="PF13372"/>
    </source>
</evidence>
<proteinExistence type="predicted"/>
<name>A0AA41ZBA0_9SPHN</name>
<dbReference type="Gene3D" id="2.40.160.100">
    <property type="match status" value="1"/>
</dbReference>
<dbReference type="AlphaFoldDB" id="A0AA41ZBA0"/>
<dbReference type="EMBL" id="JANFAV010000017">
    <property type="protein sequence ID" value="MCW6536890.1"/>
    <property type="molecule type" value="Genomic_DNA"/>
</dbReference>
<comment type="caution">
    <text evidence="2">The sequence shown here is derived from an EMBL/GenBank/DDBJ whole genome shotgun (WGS) entry which is preliminary data.</text>
</comment>
<dbReference type="InterPro" id="IPR053728">
    <property type="entry name" value="Alginate_Permeability_Chnl"/>
</dbReference>
<organism evidence="2 3">
    <name type="scientific">Sphingomonas lycopersici</name>
    <dbReference type="NCBI Taxonomy" id="2951807"/>
    <lineage>
        <taxon>Bacteria</taxon>
        <taxon>Pseudomonadati</taxon>
        <taxon>Pseudomonadota</taxon>
        <taxon>Alphaproteobacteria</taxon>
        <taxon>Sphingomonadales</taxon>
        <taxon>Sphingomonadaceae</taxon>
        <taxon>Sphingomonas</taxon>
    </lineage>
</organism>
<dbReference type="Proteomes" id="UP001165565">
    <property type="component" value="Unassembled WGS sequence"/>
</dbReference>
<protein>
    <submittedName>
        <fullName evidence="2">Alginate export family protein</fullName>
    </submittedName>
</protein>
<dbReference type="RefSeq" id="WP_265270687.1">
    <property type="nucleotide sequence ID" value="NZ_JANFAV010000017.1"/>
</dbReference>
<evidence type="ECO:0000313" key="2">
    <source>
        <dbReference type="EMBL" id="MCW6536890.1"/>
    </source>
</evidence>